<feature type="signal peptide" evidence="1">
    <location>
        <begin position="1"/>
        <end position="29"/>
    </location>
</feature>
<dbReference type="AlphaFoldDB" id="A0A1F7USH0"/>
<sequence length="540" mass="54882">MTNVKFKMQNVKLLLLFGAFLISASSAQAQVSYCAPGTTACSQGCTLGVNCTSCWSAPTCTITGQTAPTCGSCQCPSGQIVCGSACQLPAATSGQPCDAGQGAGSGTFDSCGVCQANAPRYATRQYSFPGTAEDGYINIKGNLRTSSDMYLTSGKAIRVDGSGATPTILNIGNFTGTGGVNVTILGTLALDALTADRVTGDELCIGVDCRTSWPVAEGGGLTGSGTANQVAFFTSASNLDSDANLFWDNINKRLGIGTATTPGSTLTVRRSAAGVAFAVRNTGDNANTFAITDTGLLTVGVVPWAQLRDIPSACASGKFVIDIESGTCALPSSAAESDPVYLAWYNSANPGISNLKVVGGGAFGGYTPDATWKITTPNIYIGDPAVGGTIIGAGSGQSAGDITTDGNLVVKGCFGAIYRGGTLSTYQGNVSYTDPVLGTLNGYKAVNEICKDSAGILSGSHVCSVQEILESIKCGAALPGTGIVWVQDGPPGFTANVNDCIGWTSAAGDSYGRYWAFDANGGQAWVQPCNGLARAFACCK</sequence>
<organism evidence="2 3">
    <name type="scientific">Candidatus Uhrbacteria bacterium RIFCSPLOWO2_01_FULL_47_24</name>
    <dbReference type="NCBI Taxonomy" id="1802401"/>
    <lineage>
        <taxon>Bacteria</taxon>
        <taxon>Candidatus Uhriibacteriota</taxon>
    </lineage>
</organism>
<name>A0A1F7USH0_9BACT</name>
<comment type="caution">
    <text evidence="2">The sequence shown here is derived from an EMBL/GenBank/DDBJ whole genome shotgun (WGS) entry which is preliminary data.</text>
</comment>
<dbReference type="STRING" id="1802401.A3B21_02815"/>
<protein>
    <recommendedName>
        <fullName evidence="4">TNFR-Cys domain-containing protein</fullName>
    </recommendedName>
</protein>
<keyword evidence="1" id="KW-0732">Signal</keyword>
<feature type="chain" id="PRO_5009533123" description="TNFR-Cys domain-containing protein" evidence="1">
    <location>
        <begin position="30"/>
        <end position="540"/>
    </location>
</feature>
<gene>
    <name evidence="2" type="ORF">A3B21_02815</name>
</gene>
<reference evidence="2 3" key="1">
    <citation type="journal article" date="2016" name="Nat. Commun.">
        <title>Thousands of microbial genomes shed light on interconnected biogeochemical processes in an aquifer system.</title>
        <authorList>
            <person name="Anantharaman K."/>
            <person name="Brown C.T."/>
            <person name="Hug L.A."/>
            <person name="Sharon I."/>
            <person name="Castelle C.J."/>
            <person name="Probst A.J."/>
            <person name="Thomas B.C."/>
            <person name="Singh A."/>
            <person name="Wilkins M.J."/>
            <person name="Karaoz U."/>
            <person name="Brodie E.L."/>
            <person name="Williams K.H."/>
            <person name="Hubbard S.S."/>
            <person name="Banfield J.F."/>
        </authorList>
    </citation>
    <scope>NUCLEOTIDE SEQUENCE [LARGE SCALE GENOMIC DNA]</scope>
</reference>
<evidence type="ECO:0000313" key="3">
    <source>
        <dbReference type="Proteomes" id="UP000176897"/>
    </source>
</evidence>
<proteinExistence type="predicted"/>
<evidence type="ECO:0000256" key="1">
    <source>
        <dbReference type="SAM" id="SignalP"/>
    </source>
</evidence>
<accession>A0A1F7USH0</accession>
<dbReference type="Proteomes" id="UP000176897">
    <property type="component" value="Unassembled WGS sequence"/>
</dbReference>
<evidence type="ECO:0008006" key="4">
    <source>
        <dbReference type="Google" id="ProtNLM"/>
    </source>
</evidence>
<dbReference type="EMBL" id="MGEJ01000009">
    <property type="protein sequence ID" value="OGL81196.1"/>
    <property type="molecule type" value="Genomic_DNA"/>
</dbReference>
<evidence type="ECO:0000313" key="2">
    <source>
        <dbReference type="EMBL" id="OGL81196.1"/>
    </source>
</evidence>